<dbReference type="OrthoDB" id="2748701at2759"/>
<sequence length="173" mass="19301">MGLMMYFFWESLPCHGHVLPSLQRLHLEGHACEGSVPAMVDLAPNLTHLRLSKLEQSIYLPSVIKAVVAKLHARKITQSCHMAIPSSSTATPVHQKILLIQPRPPPRWGCGNAAGRHGRVMAELRTAVRNDPHRMTVLLDSQTDPCRDELDRDAKDFWLGRIIGGPGCWIGYQ</sequence>
<organism evidence="1 2">
    <name type="scientific">Jaapia argillacea MUCL 33604</name>
    <dbReference type="NCBI Taxonomy" id="933084"/>
    <lineage>
        <taxon>Eukaryota</taxon>
        <taxon>Fungi</taxon>
        <taxon>Dikarya</taxon>
        <taxon>Basidiomycota</taxon>
        <taxon>Agaricomycotina</taxon>
        <taxon>Agaricomycetes</taxon>
        <taxon>Agaricomycetidae</taxon>
        <taxon>Jaapiales</taxon>
        <taxon>Jaapiaceae</taxon>
        <taxon>Jaapia</taxon>
    </lineage>
</organism>
<evidence type="ECO:0000313" key="2">
    <source>
        <dbReference type="Proteomes" id="UP000027265"/>
    </source>
</evidence>
<gene>
    <name evidence="1" type="ORF">JAAARDRAFT_602983</name>
</gene>
<dbReference type="Proteomes" id="UP000027265">
    <property type="component" value="Unassembled WGS sequence"/>
</dbReference>
<dbReference type="HOGENOM" id="CLU_1547825_0_0_1"/>
<dbReference type="AlphaFoldDB" id="A0A067QCL1"/>
<reference evidence="2" key="1">
    <citation type="journal article" date="2014" name="Proc. Natl. Acad. Sci. U.S.A.">
        <title>Extensive sampling of basidiomycete genomes demonstrates inadequacy of the white-rot/brown-rot paradigm for wood decay fungi.</title>
        <authorList>
            <person name="Riley R."/>
            <person name="Salamov A.A."/>
            <person name="Brown D.W."/>
            <person name="Nagy L.G."/>
            <person name="Floudas D."/>
            <person name="Held B.W."/>
            <person name="Levasseur A."/>
            <person name="Lombard V."/>
            <person name="Morin E."/>
            <person name="Otillar R."/>
            <person name="Lindquist E.A."/>
            <person name="Sun H."/>
            <person name="LaButti K.M."/>
            <person name="Schmutz J."/>
            <person name="Jabbour D."/>
            <person name="Luo H."/>
            <person name="Baker S.E."/>
            <person name="Pisabarro A.G."/>
            <person name="Walton J.D."/>
            <person name="Blanchette R.A."/>
            <person name="Henrissat B."/>
            <person name="Martin F."/>
            <person name="Cullen D."/>
            <person name="Hibbett D.S."/>
            <person name="Grigoriev I.V."/>
        </authorList>
    </citation>
    <scope>NUCLEOTIDE SEQUENCE [LARGE SCALE GENOMIC DNA]</scope>
    <source>
        <strain evidence="2">MUCL 33604</strain>
    </source>
</reference>
<keyword evidence="2" id="KW-1185">Reference proteome</keyword>
<evidence type="ECO:0000313" key="1">
    <source>
        <dbReference type="EMBL" id="KDQ60321.1"/>
    </source>
</evidence>
<dbReference type="EMBL" id="KL197714">
    <property type="protein sequence ID" value="KDQ60321.1"/>
    <property type="molecule type" value="Genomic_DNA"/>
</dbReference>
<name>A0A067QCL1_9AGAM</name>
<accession>A0A067QCL1</accession>
<dbReference type="InParanoid" id="A0A067QCL1"/>
<proteinExistence type="predicted"/>
<protein>
    <submittedName>
        <fullName evidence="1">Uncharacterized protein</fullName>
    </submittedName>
</protein>